<evidence type="ECO:0000313" key="2">
    <source>
        <dbReference type="Proteomes" id="UP001175226"/>
    </source>
</evidence>
<evidence type="ECO:0000313" key="1">
    <source>
        <dbReference type="EMBL" id="KAK0438245.1"/>
    </source>
</evidence>
<dbReference type="EMBL" id="JAUEPT010000044">
    <property type="protein sequence ID" value="KAK0438245.1"/>
    <property type="molecule type" value="Genomic_DNA"/>
</dbReference>
<organism evidence="1 2">
    <name type="scientific">Armillaria borealis</name>
    <dbReference type="NCBI Taxonomy" id="47425"/>
    <lineage>
        <taxon>Eukaryota</taxon>
        <taxon>Fungi</taxon>
        <taxon>Dikarya</taxon>
        <taxon>Basidiomycota</taxon>
        <taxon>Agaricomycotina</taxon>
        <taxon>Agaricomycetes</taxon>
        <taxon>Agaricomycetidae</taxon>
        <taxon>Agaricales</taxon>
        <taxon>Marasmiineae</taxon>
        <taxon>Physalacriaceae</taxon>
        <taxon>Armillaria</taxon>
    </lineage>
</organism>
<proteinExistence type="predicted"/>
<accession>A0AA39MLW4</accession>
<feature type="non-terminal residue" evidence="1">
    <location>
        <position position="1"/>
    </location>
</feature>
<dbReference type="GO" id="GO:0003676">
    <property type="term" value="F:nucleic acid binding"/>
    <property type="evidence" value="ECO:0007669"/>
    <property type="project" value="InterPro"/>
</dbReference>
<dbReference type="AlphaFoldDB" id="A0AA39MLW4"/>
<comment type="caution">
    <text evidence="1">The sequence shown here is derived from an EMBL/GenBank/DDBJ whole genome shotgun (WGS) entry which is preliminary data.</text>
</comment>
<gene>
    <name evidence="1" type="ORF">EV421DRAFT_1668307</name>
</gene>
<reference evidence="1" key="1">
    <citation type="submission" date="2023-06" db="EMBL/GenBank/DDBJ databases">
        <authorList>
            <consortium name="Lawrence Berkeley National Laboratory"/>
            <person name="Ahrendt S."/>
            <person name="Sahu N."/>
            <person name="Indic B."/>
            <person name="Wong-Bajracharya J."/>
            <person name="Merenyi Z."/>
            <person name="Ke H.-M."/>
            <person name="Monk M."/>
            <person name="Kocsube S."/>
            <person name="Drula E."/>
            <person name="Lipzen A."/>
            <person name="Balint B."/>
            <person name="Henrissat B."/>
            <person name="Andreopoulos B."/>
            <person name="Martin F.M."/>
            <person name="Harder C.B."/>
            <person name="Rigling D."/>
            <person name="Ford K.L."/>
            <person name="Foster G.D."/>
            <person name="Pangilinan J."/>
            <person name="Papanicolaou A."/>
            <person name="Barry K."/>
            <person name="LaButti K."/>
            <person name="Viragh M."/>
            <person name="Koriabine M."/>
            <person name="Yan M."/>
            <person name="Riley R."/>
            <person name="Champramary S."/>
            <person name="Plett K.L."/>
            <person name="Tsai I.J."/>
            <person name="Slot J."/>
            <person name="Sipos G."/>
            <person name="Plett J."/>
            <person name="Nagy L.G."/>
            <person name="Grigoriev I.V."/>
        </authorList>
    </citation>
    <scope>NUCLEOTIDE SEQUENCE</scope>
    <source>
        <strain evidence="1">FPL87.14</strain>
    </source>
</reference>
<dbReference type="Proteomes" id="UP001175226">
    <property type="component" value="Unassembled WGS sequence"/>
</dbReference>
<keyword evidence="2" id="KW-1185">Reference proteome</keyword>
<sequence length="78" mass="8521">AGCYWGPGSQLNAVERVHGKQAGIQADLCSIAITLYRSPLSKSLEIGTCSQYCVNTVVYHSVENEMCGWKGKNEDLLQ</sequence>
<protein>
    <submittedName>
        <fullName evidence="1">Uncharacterized protein</fullName>
    </submittedName>
</protein>
<name>A0AA39MLW4_9AGAR</name>
<feature type="non-terminal residue" evidence="1">
    <location>
        <position position="78"/>
    </location>
</feature>
<dbReference type="InterPro" id="IPR036397">
    <property type="entry name" value="RNaseH_sf"/>
</dbReference>
<dbReference type="Gene3D" id="3.30.420.10">
    <property type="entry name" value="Ribonuclease H-like superfamily/Ribonuclease H"/>
    <property type="match status" value="1"/>
</dbReference>